<dbReference type="PhylomeDB" id="P73195"/>
<dbReference type="AlphaFoldDB" id="P73195"/>
<keyword evidence="2" id="KW-1185">Reference proteome</keyword>
<dbReference type="CDD" id="cd02980">
    <property type="entry name" value="TRX_Fd_family"/>
    <property type="match status" value="1"/>
</dbReference>
<sequence length="134" mass="15560">MENPVPITPSETIVDSCQRLGLGRIQRHLFLCCDQTKPKCCSKEDSLATWDYLKKRLPELGLDCTQSSRDGNIFRTKANCLRVCQQGPILLVYPEGIWYRNVTPTVMEKILQEHILQNRPVEEYRFFTHPLSHL</sequence>
<protein>
    <submittedName>
        <fullName evidence="1">Sll1584 protein</fullName>
    </submittedName>
</protein>
<dbReference type="PIR" id="S75307">
    <property type="entry name" value="S75307"/>
</dbReference>
<dbReference type="InParanoid" id="P73195"/>
<organism evidence="1 2">
    <name type="scientific">Synechocystis sp. (strain ATCC 27184 / PCC 6803 / Kazusa)</name>
    <dbReference type="NCBI Taxonomy" id="1111708"/>
    <lineage>
        <taxon>Bacteria</taxon>
        <taxon>Bacillati</taxon>
        <taxon>Cyanobacteriota</taxon>
        <taxon>Cyanophyceae</taxon>
        <taxon>Synechococcales</taxon>
        <taxon>Merismopediaceae</taxon>
        <taxon>Synechocystis</taxon>
    </lineage>
</organism>
<dbReference type="Gene3D" id="3.40.30.10">
    <property type="entry name" value="Glutaredoxin"/>
    <property type="match status" value="1"/>
</dbReference>
<accession>P73195</accession>
<evidence type="ECO:0000313" key="1">
    <source>
        <dbReference type="EMBL" id="BAA17221.1"/>
    </source>
</evidence>
<reference evidence="1 2" key="1">
    <citation type="journal article" date="1995" name="DNA Res.">
        <title>Sequence analysis of the genome of the unicellular cyanobacterium Synechocystis sp. strain PCC6803. I. Sequence features in the 1 Mb region from map positions 64% to 92% of the genome.</title>
        <authorList>
            <person name="Kaneko T."/>
            <person name="Tanaka A."/>
            <person name="Sato S."/>
            <person name="Kotani H."/>
            <person name="Sazuka T."/>
            <person name="Miyajima N."/>
            <person name="Sugiura M."/>
            <person name="Tabata S."/>
        </authorList>
    </citation>
    <scope>NUCLEOTIDE SEQUENCE [LARGE SCALE GENOMIC DNA]</scope>
    <source>
        <strain evidence="2">ATCC 27184 / PCC 6803 / Kazusa</strain>
    </source>
</reference>
<dbReference type="SMR" id="P73195"/>
<dbReference type="Proteomes" id="UP000001425">
    <property type="component" value="Chromosome"/>
</dbReference>
<reference evidence="1 2" key="2">
    <citation type="journal article" date="1996" name="DNA Res.">
        <title>Sequence analysis of the genome of the unicellular cyanobacterium Synechocystis sp. strain PCC6803. II. Sequence determination of the entire genome and assignment of potential protein-coding regions.</title>
        <authorList>
            <person name="Kaneko T."/>
            <person name="Sato S."/>
            <person name="Kotani H."/>
            <person name="Tanaka A."/>
            <person name="Asamizu E."/>
            <person name="Nakamura Y."/>
            <person name="Miyajima N."/>
            <person name="Hirosawa M."/>
            <person name="Sugiura M."/>
            <person name="Sasamoto S."/>
            <person name="Kimura T."/>
            <person name="Hosouchi T."/>
            <person name="Matsuno A."/>
            <person name="Muraki A."/>
            <person name="Nakazaki N."/>
            <person name="Naruo K."/>
            <person name="Okumura S."/>
            <person name="Shimpo S."/>
            <person name="Takeuchi C."/>
            <person name="Wada T."/>
            <person name="Watanabe A."/>
            <person name="Yamada M."/>
            <person name="Yasuda M."/>
            <person name="Tabata S."/>
        </authorList>
    </citation>
    <scope>NUCLEOTIDE SEQUENCE [LARGE SCALE GENOMIC DNA]</scope>
    <source>
        <strain evidence="2">ATCC 27184 / PCC 6803 / Kazusa</strain>
    </source>
</reference>
<name>P73195_SYNY3</name>
<dbReference type="STRING" id="1148.gene:10498084"/>
<dbReference type="KEGG" id="syn:sll1584"/>
<proteinExistence type="predicted"/>
<dbReference type="EMBL" id="BA000022">
    <property type="protein sequence ID" value="BAA17221.1"/>
    <property type="molecule type" value="Genomic_DNA"/>
</dbReference>
<dbReference type="SUPFAM" id="SSF52833">
    <property type="entry name" value="Thioredoxin-like"/>
    <property type="match status" value="1"/>
</dbReference>
<dbReference type="EnsemblBacteria" id="BAA17221">
    <property type="protein sequence ID" value="BAA17221"/>
    <property type="gene ID" value="BAA17221"/>
</dbReference>
<evidence type="ECO:0000313" key="2">
    <source>
        <dbReference type="Proteomes" id="UP000001425"/>
    </source>
</evidence>
<dbReference type="InterPro" id="IPR036249">
    <property type="entry name" value="Thioredoxin-like_sf"/>
</dbReference>
<dbReference type="IntAct" id="P73195">
    <property type="interactions" value="2"/>
</dbReference>
<dbReference type="PaxDb" id="1148-1652298"/>
<dbReference type="eggNOG" id="COG3411">
    <property type="taxonomic scope" value="Bacteria"/>
</dbReference>
<gene>
    <name evidence="1" type="ordered locus">sll1584</name>
</gene>